<keyword evidence="3" id="KW-1185">Reference proteome</keyword>
<sequence>MKIFLLIILLGFSSHAISGTEDAVKLLNDGKGMEAIKILEANVAASEGDAKLAASYELVDACMLLDDEYCLARIYEASWKKMDEYLKRYDPKDKTQIDTWRQIFDANSAYHFNVMLNGLAEKNLGAALAHEEKGFHGNPNSPHGGLRLVGQAAIASFLGKQPYAEQQLRRARALILNKDPGTLQAQTNLAFLHETSLFYMNDSRDISRWFDANTAVFRQTGKDASNYLNPYIFQRLALVLYNSGILDKARRIMLAEQIHARFLLLQIAEESRLSRKKEEFYAFLSFGDPANKLGLSFDPIAELNKLKSTSFGAMGVKAYLSIESGSQNTAELSAMLTNFNTNYKKLGTSTQLNLAPTKAILESLIAKAENNPTKEAEFLELYIDSLIDFFGKKGYRVGDNNPIQTNPAITVQWYVLNRLGKIKPTSVKRINLGLLMLQSINSSQFGDEESSYSILSKAKNDLEVEQALNFITLKERYGNYVSRAYKDSSDALIKNQTISKPEEKLVVRAESSSFLLDMFSKSNEQLQDIRAQKNDSFLVDYKDISKRLSGSEMAILSAKNDLFSIAVFISQKSVKLKIIDDLDSEFSSSRKLLLSQNIIEKTQAELKDSSIKFSKALFQGVPFSGIKKIYLLNGPSLAGVPYTLLSTPQGGWLIKDITVRAFHATPQFLAVNPPINDYRPTYIYVGFANPILRSDDETSSVRNTANLIRGSSSRNVTSLPELPETELEVRAFAKSLGGNSLIYAGSRATVENLFQLNLNEIEVLGFATHGVMVGEVDGVDSPSIVLTPHNDSGLVTSEILFSLHGAPKVAILSTCNSKTISDSLDQSEITSLATSFSLKGTKSVIASYWAVNSEGTSRLMTTMARYIGQGLTYAEALNKSQLDLMASKEFSHPAFWAAFIGIGDFAVKTGSFLNGNRKSFNGFLIDSVLSKKDGLLLTNHKIAAPTPGVFSLNNDLVVQDNNYFSGLNVQSVKAYQYQNKIFLGVHDDSNYTIFDNTDKAIKPRKICSFPVGSEWYTKKFFSTDQIAYVLFSRFRDGLNEPAVASINLASCEVRTNIFSGALFANGEDVGIQPLIDKNKFLFYSTRTVKDSTIYKAYADELNFPRNCSFKNKLEYYVLDSNFKVLNSGRELNLRIPENSSHSREWIHAIYTNECTFENLPKKINTAWFEQKYLFHDDVGNLVRSGLTEEERLIGRNFTQVMSWSSIPGGDLIYIDGSPGLTSILFASRAKITLSEQSKQAAVNSEFSQFVYQISKKKWLRVGSSSECPVMYPLAFDRDILFACNKFQGQSPEKSSSFIFKAPLN</sequence>
<evidence type="ECO:0000313" key="3">
    <source>
        <dbReference type="Proteomes" id="UP000218069"/>
    </source>
</evidence>
<feature type="domain" description="CHAT" evidence="1">
    <location>
        <begin position="626"/>
        <end position="904"/>
    </location>
</feature>
<dbReference type="Pfam" id="PF12770">
    <property type="entry name" value="CHAT"/>
    <property type="match status" value="1"/>
</dbReference>
<dbReference type="Proteomes" id="UP000218069">
    <property type="component" value="Unassembled WGS sequence"/>
</dbReference>
<proteinExistence type="predicted"/>
<dbReference type="RefSeq" id="WP_096674738.1">
    <property type="nucleotide sequence ID" value="NZ_OANS01000005.1"/>
</dbReference>
<dbReference type="OrthoDB" id="9771112at2"/>
<dbReference type="InterPro" id="IPR024983">
    <property type="entry name" value="CHAT_dom"/>
</dbReference>
<accession>A0A240E2B3</accession>
<evidence type="ECO:0000259" key="1">
    <source>
        <dbReference type="Pfam" id="PF12770"/>
    </source>
</evidence>
<evidence type="ECO:0000313" key="2">
    <source>
        <dbReference type="EMBL" id="SNX29565.1"/>
    </source>
</evidence>
<reference evidence="3" key="1">
    <citation type="submission" date="2017-08" db="EMBL/GenBank/DDBJ databases">
        <authorList>
            <person name="Varghese N."/>
            <person name="Submissions S."/>
        </authorList>
    </citation>
    <scope>NUCLEOTIDE SEQUENCE [LARGE SCALE GENOMIC DNA]</scope>
    <source>
        <strain evidence="3">AP-Melu-1000-B4</strain>
    </source>
</reference>
<protein>
    <submittedName>
        <fullName evidence="2">CHAT domain-containing protein</fullName>
    </submittedName>
</protein>
<name>A0A240E2B3_9BURK</name>
<dbReference type="EMBL" id="OANS01000005">
    <property type="protein sequence ID" value="SNX29565.1"/>
    <property type="molecule type" value="Genomic_DNA"/>
</dbReference>
<gene>
    <name evidence="2" type="ORF">SAMN06295945_1945</name>
</gene>
<organism evidence="2 3">
    <name type="scientific">Polynucleobacter meluiroseus</name>
    <dbReference type="NCBI Taxonomy" id="1938814"/>
    <lineage>
        <taxon>Bacteria</taxon>
        <taxon>Pseudomonadati</taxon>
        <taxon>Pseudomonadota</taxon>
        <taxon>Betaproteobacteria</taxon>
        <taxon>Burkholderiales</taxon>
        <taxon>Burkholderiaceae</taxon>
        <taxon>Polynucleobacter</taxon>
    </lineage>
</organism>